<feature type="non-terminal residue" evidence="1">
    <location>
        <position position="46"/>
    </location>
</feature>
<protein>
    <submittedName>
        <fullName evidence="1">Uncharacterized protein</fullName>
    </submittedName>
</protein>
<organism evidence="1">
    <name type="scientific">uncultured Synechococcales cyanobacterium</name>
    <dbReference type="NCBI Taxonomy" id="1936017"/>
    <lineage>
        <taxon>Bacteria</taxon>
        <taxon>Bacillati</taxon>
        <taxon>Cyanobacteriota</taxon>
        <taxon>Cyanophyceae</taxon>
        <taxon>Synechococcales</taxon>
        <taxon>environmental samples</taxon>
    </lineage>
</organism>
<reference evidence="1" key="1">
    <citation type="submission" date="2020-02" db="EMBL/GenBank/DDBJ databases">
        <authorList>
            <person name="Meier V. D."/>
        </authorList>
    </citation>
    <scope>NUCLEOTIDE SEQUENCE</scope>
    <source>
        <strain evidence="1">AVDCRST_MAG81</strain>
    </source>
</reference>
<proteinExistence type="predicted"/>
<dbReference type="AlphaFoldDB" id="A0A6J4VCK9"/>
<feature type="non-terminal residue" evidence="1">
    <location>
        <position position="1"/>
    </location>
</feature>
<sequence length="46" mass="4805">VCTALSNRTAGRTLHPSFFFSSGGGWLSGCVQGGPRPLVRLSLAEL</sequence>
<evidence type="ECO:0000313" key="1">
    <source>
        <dbReference type="EMBL" id="CAA9571766.1"/>
    </source>
</evidence>
<dbReference type="EMBL" id="CADCWO010000097">
    <property type="protein sequence ID" value="CAA9571766.1"/>
    <property type="molecule type" value="Genomic_DNA"/>
</dbReference>
<name>A0A6J4VCK9_9CYAN</name>
<accession>A0A6J4VCK9</accession>
<gene>
    <name evidence="1" type="ORF">AVDCRST_MAG81-1700</name>
</gene>